<dbReference type="SUPFAM" id="SSF55073">
    <property type="entry name" value="Nucleotide cyclase"/>
    <property type="match status" value="1"/>
</dbReference>
<dbReference type="AlphaFoldDB" id="W1RRB0"/>
<organism evidence="6 7">
    <name type="scientific">Marinomonas profundimaris</name>
    <dbReference type="NCBI Taxonomy" id="1208321"/>
    <lineage>
        <taxon>Bacteria</taxon>
        <taxon>Pseudomonadati</taxon>
        <taxon>Pseudomonadota</taxon>
        <taxon>Gammaproteobacteria</taxon>
        <taxon>Oceanospirillales</taxon>
        <taxon>Oceanospirillaceae</taxon>
        <taxon>Marinomonas</taxon>
    </lineage>
</organism>
<keyword evidence="4" id="KW-1133">Transmembrane helix</keyword>
<keyword evidence="4" id="KW-0812">Transmembrane</keyword>
<evidence type="ECO:0000313" key="7">
    <source>
        <dbReference type="Proteomes" id="UP000018857"/>
    </source>
</evidence>
<dbReference type="EC" id="2.7.7.65" evidence="2"/>
<feature type="domain" description="GGDEF" evidence="5">
    <location>
        <begin position="317"/>
        <end position="444"/>
    </location>
</feature>
<comment type="catalytic activity">
    <reaction evidence="3">
        <text>2 GTP = 3',3'-c-di-GMP + 2 diphosphate</text>
        <dbReference type="Rhea" id="RHEA:24898"/>
        <dbReference type="ChEBI" id="CHEBI:33019"/>
        <dbReference type="ChEBI" id="CHEBI:37565"/>
        <dbReference type="ChEBI" id="CHEBI:58805"/>
        <dbReference type="EC" id="2.7.7.65"/>
    </reaction>
</comment>
<dbReference type="SMART" id="SM00267">
    <property type="entry name" value="GGDEF"/>
    <property type="match status" value="1"/>
</dbReference>
<dbReference type="Pfam" id="PF00990">
    <property type="entry name" value="GGDEF"/>
    <property type="match status" value="1"/>
</dbReference>
<comment type="cofactor">
    <cofactor evidence="1">
        <name>Mg(2+)</name>
        <dbReference type="ChEBI" id="CHEBI:18420"/>
    </cofactor>
</comment>
<dbReference type="RefSeq" id="WP_024024643.1">
    <property type="nucleotide sequence ID" value="NZ_AYOZ01000034.1"/>
</dbReference>
<proteinExistence type="predicted"/>
<dbReference type="InterPro" id="IPR000160">
    <property type="entry name" value="GGDEF_dom"/>
</dbReference>
<evidence type="ECO:0000256" key="1">
    <source>
        <dbReference type="ARBA" id="ARBA00001946"/>
    </source>
</evidence>
<dbReference type="Gene3D" id="3.30.70.270">
    <property type="match status" value="1"/>
</dbReference>
<evidence type="ECO:0000256" key="2">
    <source>
        <dbReference type="ARBA" id="ARBA00012528"/>
    </source>
</evidence>
<evidence type="ECO:0000256" key="3">
    <source>
        <dbReference type="ARBA" id="ARBA00034247"/>
    </source>
</evidence>
<dbReference type="STRING" id="1208321.D104_12920"/>
<dbReference type="FunFam" id="3.30.70.270:FF:000001">
    <property type="entry name" value="Diguanylate cyclase domain protein"/>
    <property type="match status" value="1"/>
</dbReference>
<dbReference type="PANTHER" id="PTHR45138:SF9">
    <property type="entry name" value="DIGUANYLATE CYCLASE DGCM-RELATED"/>
    <property type="match status" value="1"/>
</dbReference>
<dbReference type="NCBIfam" id="TIGR00254">
    <property type="entry name" value="GGDEF"/>
    <property type="match status" value="1"/>
</dbReference>
<evidence type="ECO:0000313" key="6">
    <source>
        <dbReference type="EMBL" id="ETI59235.1"/>
    </source>
</evidence>
<dbReference type="InterPro" id="IPR029787">
    <property type="entry name" value="Nucleotide_cyclase"/>
</dbReference>
<dbReference type="GO" id="GO:0052621">
    <property type="term" value="F:diguanylate cyclase activity"/>
    <property type="evidence" value="ECO:0007669"/>
    <property type="project" value="UniProtKB-EC"/>
</dbReference>
<dbReference type="eggNOG" id="COG3706">
    <property type="taxonomic scope" value="Bacteria"/>
</dbReference>
<dbReference type="Proteomes" id="UP000018857">
    <property type="component" value="Unassembled WGS sequence"/>
</dbReference>
<accession>W1RRB0</accession>
<gene>
    <name evidence="6" type="ORF">D104_12920</name>
</gene>
<name>W1RRB0_9GAMM</name>
<dbReference type="InterPro" id="IPR043128">
    <property type="entry name" value="Rev_trsase/Diguanyl_cyclase"/>
</dbReference>
<feature type="transmembrane region" description="Helical" evidence="4">
    <location>
        <begin position="195"/>
        <end position="219"/>
    </location>
</feature>
<dbReference type="PROSITE" id="PS50887">
    <property type="entry name" value="GGDEF"/>
    <property type="match status" value="1"/>
</dbReference>
<protein>
    <recommendedName>
        <fullName evidence="2">diguanylate cyclase</fullName>
        <ecNumber evidence="2">2.7.7.65</ecNumber>
    </recommendedName>
</protein>
<dbReference type="PATRIC" id="fig|1208321.3.peg.2569"/>
<reference evidence="6 7" key="1">
    <citation type="journal article" date="2014" name="Genome Announc.">
        <title>Draft Genome Sequence of Marinomonas sp. Strain D104, a Polycyclic Aromatic Hydrocarbon-Degrading Bacterium from the Deep-Sea Sediment of the Arctic Ocean.</title>
        <authorList>
            <person name="Dong C."/>
            <person name="Bai X."/>
            <person name="Lai Q."/>
            <person name="Xie Y."/>
            <person name="Chen X."/>
            <person name="Shao Z."/>
        </authorList>
    </citation>
    <scope>NUCLEOTIDE SEQUENCE [LARGE SCALE GENOMIC DNA]</scope>
    <source>
        <strain evidence="6 7">D104</strain>
    </source>
</reference>
<dbReference type="EMBL" id="AYOZ01000034">
    <property type="protein sequence ID" value="ETI59235.1"/>
    <property type="molecule type" value="Genomic_DNA"/>
</dbReference>
<keyword evidence="4" id="KW-0472">Membrane</keyword>
<comment type="caution">
    <text evidence="6">The sequence shown here is derived from an EMBL/GenBank/DDBJ whole genome shotgun (WGS) entry which is preliminary data.</text>
</comment>
<sequence>MTRKISSLSFVLLSFLFVVILYSAYQSQKIYKELQEVAEIDIPLSQVIADIEILQLKQHLRMESVRLQGRAFFDDHVLQSKSIQGFRDFSKQFSEQLDKAIDILHAGMTFGSLRIKVEEHQSLIKQINALHLHRMGFDNILSRFLQEGREHIAGTWAELEKQDTLLDDQANALLITIDQLTVKVSASVEKQERDFMIINAILGFSAFGIGGYLTLYTILSFRRKVHSLRGQIDTLHRSISSDDANNAMRYKGSDELDELEKDLSILVGRISMEQENRDEVETQLIELATRDKLTGVFNRHKWDEQIKDELARAHRGHPFSLIILDVDYFKKINDTHGHDVGDNVLKLLANVLQKRLRETDSLFRIGGEEFAVLLRDTNLADASKLAEQLRHSVASLNEEKLPPFTISLGVTDYQDFDDQSQIVKRADVLLYEAKGAGRNKVMVG</sequence>
<evidence type="ECO:0000256" key="4">
    <source>
        <dbReference type="SAM" id="Phobius"/>
    </source>
</evidence>
<dbReference type="InterPro" id="IPR050469">
    <property type="entry name" value="Diguanylate_Cyclase"/>
</dbReference>
<keyword evidence="7" id="KW-1185">Reference proteome</keyword>
<dbReference type="OrthoDB" id="9812260at2"/>
<dbReference type="PANTHER" id="PTHR45138">
    <property type="entry name" value="REGULATORY COMPONENTS OF SENSORY TRANSDUCTION SYSTEM"/>
    <property type="match status" value="1"/>
</dbReference>
<evidence type="ECO:0000259" key="5">
    <source>
        <dbReference type="PROSITE" id="PS50887"/>
    </source>
</evidence>
<dbReference type="CDD" id="cd01949">
    <property type="entry name" value="GGDEF"/>
    <property type="match status" value="1"/>
</dbReference>